<dbReference type="AlphaFoldDB" id="A0A7I9ZZI6"/>
<comment type="caution">
    <text evidence="1">The sequence shown here is derived from an EMBL/GenBank/DDBJ whole genome shotgun (WGS) entry which is preliminary data.</text>
</comment>
<evidence type="ECO:0000313" key="1">
    <source>
        <dbReference type="EMBL" id="GFH85199.1"/>
    </source>
</evidence>
<evidence type="ECO:0000313" key="2">
    <source>
        <dbReference type="Proteomes" id="UP000491181"/>
    </source>
</evidence>
<proteinExistence type="predicted"/>
<dbReference type="EMBL" id="BLLS01000007">
    <property type="protein sequence ID" value="GFH85199.1"/>
    <property type="molecule type" value="Genomic_DNA"/>
</dbReference>
<name>A0A7I9ZZI6_9BACE</name>
<protein>
    <submittedName>
        <fullName evidence="1">Uncharacterized protein</fullName>
    </submittedName>
</protein>
<sequence>MNDTRNCNPVDRDEGAERVGMGVLLAKYYQLHPNDDIKTALLKYAKFLRNRLQESDYKTFSSVDRKGRNRAYNYAWVADFYFHNPKSQETSNMQWMAI</sequence>
<dbReference type="Proteomes" id="UP000491181">
    <property type="component" value="Unassembled WGS sequence"/>
</dbReference>
<accession>A0A7I9ZZI6</accession>
<organism evidence="1 2">
    <name type="scientific">Bacteroides acidifaciens</name>
    <dbReference type="NCBI Taxonomy" id="85831"/>
    <lineage>
        <taxon>Bacteria</taxon>
        <taxon>Pseudomonadati</taxon>
        <taxon>Bacteroidota</taxon>
        <taxon>Bacteroidia</taxon>
        <taxon>Bacteroidales</taxon>
        <taxon>Bacteroidaceae</taxon>
        <taxon>Bacteroides</taxon>
    </lineage>
</organism>
<reference evidence="1 2" key="1">
    <citation type="journal article" date="2020" name="Microbiome">
        <title>Single-cell genomics of uncultured bacteria reveals dietary fiber responders in the mouse gut microbiota.</title>
        <authorList>
            <person name="Chijiiwa R."/>
            <person name="Hosokawa M."/>
            <person name="Kogawa M."/>
            <person name="Nishikawa Y."/>
            <person name="Ide K."/>
            <person name="Sakanashi C."/>
            <person name="Takahashi K."/>
            <person name="Takeyama H."/>
        </authorList>
    </citation>
    <scope>NUCLEOTIDE SEQUENCE [LARGE SCALE GENOMIC DNA]</scope>
    <source>
        <strain evidence="1">IMSAGC_001</strain>
    </source>
</reference>
<gene>
    <name evidence="1" type="ORF">IMSAGC001_00596</name>
</gene>